<dbReference type="Proteomes" id="UP001162972">
    <property type="component" value="Chromosome 15Z"/>
</dbReference>
<keyword evidence="3" id="KW-1185">Reference proteome</keyword>
<sequence length="121" mass="13419">MSALHSSLHRLIDNNEIPRFKKICTSKKMEARSKRATMKKQEEASPLKPGRTQIVQADFVQDSGGGGGLGEGHDLSMSDARVNQSPLLCSTPPHRSHADITFQSSLFLSLLFSLEKERLKE</sequence>
<protein>
    <submittedName>
        <fullName evidence="2">Uncharacterized protein</fullName>
    </submittedName>
</protein>
<evidence type="ECO:0000256" key="1">
    <source>
        <dbReference type="SAM" id="MobiDB-lite"/>
    </source>
</evidence>
<feature type="region of interest" description="Disordered" evidence="1">
    <location>
        <begin position="28"/>
        <end position="50"/>
    </location>
</feature>
<organism evidence="2 3">
    <name type="scientific">Salix udensis</name>
    <dbReference type="NCBI Taxonomy" id="889485"/>
    <lineage>
        <taxon>Eukaryota</taxon>
        <taxon>Viridiplantae</taxon>
        <taxon>Streptophyta</taxon>
        <taxon>Embryophyta</taxon>
        <taxon>Tracheophyta</taxon>
        <taxon>Spermatophyta</taxon>
        <taxon>Magnoliopsida</taxon>
        <taxon>eudicotyledons</taxon>
        <taxon>Gunneridae</taxon>
        <taxon>Pentapetalae</taxon>
        <taxon>rosids</taxon>
        <taxon>fabids</taxon>
        <taxon>Malpighiales</taxon>
        <taxon>Salicaceae</taxon>
        <taxon>Saliceae</taxon>
        <taxon>Salix</taxon>
    </lineage>
</organism>
<dbReference type="EMBL" id="JAPFFJ010000014">
    <property type="protein sequence ID" value="KAJ6410836.1"/>
    <property type="molecule type" value="Genomic_DNA"/>
</dbReference>
<name>A0AAD6JT49_9ROSI</name>
<feature type="compositionally biased region" description="Basic and acidic residues" evidence="1">
    <location>
        <begin position="28"/>
        <end position="45"/>
    </location>
</feature>
<comment type="caution">
    <text evidence="2">The sequence shown here is derived from an EMBL/GenBank/DDBJ whole genome shotgun (WGS) entry which is preliminary data.</text>
</comment>
<proteinExistence type="predicted"/>
<gene>
    <name evidence="2" type="ORF">OIU84_007570</name>
</gene>
<accession>A0AAD6JT49</accession>
<evidence type="ECO:0000313" key="3">
    <source>
        <dbReference type="Proteomes" id="UP001162972"/>
    </source>
</evidence>
<reference evidence="2 3" key="1">
    <citation type="journal article" date="2023" name="Int. J. Mol. Sci.">
        <title>De Novo Assembly and Annotation of 11 Diverse Shrub Willow (Salix) Genomes Reveals Novel Gene Organization in Sex-Linked Regions.</title>
        <authorList>
            <person name="Hyden B."/>
            <person name="Feng K."/>
            <person name="Yates T.B."/>
            <person name="Jawdy S."/>
            <person name="Cereghino C."/>
            <person name="Smart L.B."/>
            <person name="Muchero W."/>
        </authorList>
    </citation>
    <scope>NUCLEOTIDE SEQUENCE [LARGE SCALE GENOMIC DNA]</scope>
    <source>
        <tissue evidence="2">Shoot tip</tissue>
    </source>
</reference>
<evidence type="ECO:0000313" key="2">
    <source>
        <dbReference type="EMBL" id="KAJ6410836.1"/>
    </source>
</evidence>
<dbReference type="AlphaFoldDB" id="A0AAD6JT49"/>